<keyword evidence="6" id="KW-1267">Proteomics identification</keyword>
<dbReference type="OMA" id="LDASICH"/>
<dbReference type="UCSC" id="Y49F6C.3">
    <property type="organism name" value="c. elegans"/>
</dbReference>
<evidence type="ECO:0000313" key="5">
    <source>
        <dbReference type="WormBase" id="Y49F6C.3"/>
    </source>
</evidence>
<gene>
    <name evidence="3 5" type="primary">bath-9</name>
    <name evidence="3" type="ORF">CELE_Y49F6C.3</name>
    <name evidence="5" type="ORF">Y49F6C.3</name>
</gene>
<evidence type="ECO:0000313" key="4">
    <source>
        <dbReference type="Proteomes" id="UP000001940"/>
    </source>
</evidence>
<dbReference type="PROSITE" id="PS50144">
    <property type="entry name" value="MATH"/>
    <property type="match status" value="1"/>
</dbReference>
<evidence type="ECO:0007829" key="6">
    <source>
        <dbReference type="PeptideAtlas" id="Q9TYJ0"/>
    </source>
</evidence>
<dbReference type="SMR" id="Q9TYJ0"/>
<organism evidence="3 4">
    <name type="scientific">Caenorhabditis elegans</name>
    <dbReference type="NCBI Taxonomy" id="6239"/>
    <lineage>
        <taxon>Eukaryota</taxon>
        <taxon>Metazoa</taxon>
        <taxon>Ecdysozoa</taxon>
        <taxon>Nematoda</taxon>
        <taxon>Chromadorea</taxon>
        <taxon>Rhabditida</taxon>
        <taxon>Rhabditina</taxon>
        <taxon>Rhabditomorpha</taxon>
        <taxon>Rhabditoidea</taxon>
        <taxon>Rhabditidae</taxon>
        <taxon>Peloderinae</taxon>
        <taxon>Caenorhabditis</taxon>
    </lineage>
</organism>
<dbReference type="EMBL" id="BX284602">
    <property type="protein sequence ID" value="CCD69498.1"/>
    <property type="molecule type" value="Genomic_DNA"/>
</dbReference>
<dbReference type="InParanoid" id="Q9TYJ0"/>
<dbReference type="SMART" id="SM00061">
    <property type="entry name" value="MATH"/>
    <property type="match status" value="1"/>
</dbReference>
<dbReference type="AGR" id="WB:WBGene00021725"/>
<sequence length="301" mass="34546">MVKEIGLTHIFKNVSELEKGKYFHSPAEEHFNVRWNIKIARKNENIGVYLCCQRLKDIGEGAWSVDTEYRLTVKNSIGKRLRNKARTKFVPNSNEWGWEFSWETLIKDYLIDDSIIVEAEVKIRKMTGIPRKLLSSFEQSDDVFSDVVLAVYDKKFFVLKKFLATHSSYFKTLFLGKFDEPEKAEIALTDINAADFQCLLEVLYGEPAIEDENVEGILHLAHMYKMAVVIEKCVEFLSDKSEKLGRDKFRIAKQYQLDNLKKSCLSKINTITEIKSAMAGDLSDMDPTVVAALLEKSVALH</sequence>
<dbReference type="PROSITE" id="PS50097">
    <property type="entry name" value="BTB"/>
    <property type="match status" value="1"/>
</dbReference>
<dbReference type="Bgee" id="WBGene00021725">
    <property type="expression patterns" value="Expressed in pharyngeal muscle cell (C elegans) and 3 other cell types or tissues"/>
</dbReference>
<dbReference type="Pfam" id="PF00917">
    <property type="entry name" value="MATH"/>
    <property type="match status" value="1"/>
</dbReference>
<evidence type="ECO:0000259" key="1">
    <source>
        <dbReference type="PROSITE" id="PS50097"/>
    </source>
</evidence>
<dbReference type="IntAct" id="Q9TYJ0">
    <property type="interactions" value="4"/>
</dbReference>
<dbReference type="Pfam" id="PF00651">
    <property type="entry name" value="BTB"/>
    <property type="match status" value="1"/>
</dbReference>
<reference evidence="3 4" key="1">
    <citation type="journal article" date="1998" name="Science">
        <title>Genome sequence of the nematode C. elegans: a platform for investigating biology.</title>
        <authorList>
            <consortium name="The C. elegans sequencing consortium"/>
            <person name="Sulson J.E."/>
            <person name="Waterston R."/>
        </authorList>
    </citation>
    <scope>NUCLEOTIDE SEQUENCE [LARGE SCALE GENOMIC DNA]</scope>
    <source>
        <strain evidence="3 4">Bristol N2</strain>
    </source>
</reference>
<dbReference type="InterPro" id="IPR000210">
    <property type="entry name" value="BTB/POZ_dom"/>
</dbReference>
<dbReference type="Proteomes" id="UP000001940">
    <property type="component" value="Chromosome II"/>
</dbReference>
<dbReference type="InterPro" id="IPR008974">
    <property type="entry name" value="TRAF-like"/>
</dbReference>
<accession>Q9TYJ0</accession>
<dbReference type="InterPro" id="IPR002083">
    <property type="entry name" value="MATH/TRAF_dom"/>
</dbReference>
<dbReference type="PhylomeDB" id="Q9TYJ0"/>
<dbReference type="SMART" id="SM00225">
    <property type="entry name" value="BTB"/>
    <property type="match status" value="1"/>
</dbReference>
<dbReference type="CDD" id="cd18186">
    <property type="entry name" value="BTB_POZ_ZBTB_KLHL-like"/>
    <property type="match status" value="1"/>
</dbReference>
<dbReference type="SUPFAM" id="SSF49599">
    <property type="entry name" value="TRAF domain-like"/>
    <property type="match status" value="1"/>
</dbReference>
<dbReference type="PIR" id="T33936">
    <property type="entry name" value="T33936"/>
</dbReference>
<dbReference type="FunCoup" id="Q9TYJ0">
    <property type="interactions" value="20"/>
</dbReference>
<dbReference type="CDD" id="cd00121">
    <property type="entry name" value="MATH"/>
    <property type="match status" value="1"/>
</dbReference>
<name>Q9TYJ0_CAEEL</name>
<protein>
    <submittedName>
        <fullName evidence="3">BTB domain-containing protein</fullName>
    </submittedName>
</protein>
<dbReference type="RefSeq" id="NP_494524.1">
    <property type="nucleotide sequence ID" value="NM_062123.4"/>
</dbReference>
<evidence type="ECO:0000259" key="2">
    <source>
        <dbReference type="PROSITE" id="PS50144"/>
    </source>
</evidence>
<dbReference type="PeptideAtlas" id="Q9TYJ0"/>
<dbReference type="InterPro" id="IPR011333">
    <property type="entry name" value="SKP1/BTB/POZ_sf"/>
</dbReference>
<proteinExistence type="evidence at protein level"/>
<feature type="domain" description="BTB" evidence="1">
    <location>
        <begin position="145"/>
        <end position="204"/>
    </location>
</feature>
<dbReference type="Gene3D" id="3.30.710.10">
    <property type="entry name" value="Potassium Channel Kv1.1, Chain A"/>
    <property type="match status" value="1"/>
</dbReference>
<evidence type="ECO:0000313" key="3">
    <source>
        <dbReference type="EMBL" id="CCD69498.1"/>
    </source>
</evidence>
<dbReference type="DIP" id="DIP-24580N"/>
<dbReference type="KEGG" id="cel:CELE_Y49F6C.3"/>
<dbReference type="GeneID" id="173681"/>
<dbReference type="Gene3D" id="2.60.210.10">
    <property type="entry name" value="Apoptosis, Tumor Necrosis Factor Receptor Associated Protein 2, Chain A"/>
    <property type="match status" value="1"/>
</dbReference>
<dbReference type="STRING" id="6239.Y49F6C.3.1"/>
<dbReference type="PANTHER" id="PTHR22743">
    <property type="entry name" value="MEPRIN/TRAF-LIKE MATH FAMILY-C.ELEGANS"/>
    <property type="match status" value="1"/>
</dbReference>
<dbReference type="PaxDb" id="6239-Y49F6C.3"/>
<dbReference type="CTD" id="173681"/>
<dbReference type="OrthoDB" id="5814172at2759"/>
<keyword evidence="4" id="KW-1185">Reference proteome</keyword>
<feature type="domain" description="MATH" evidence="2">
    <location>
        <begin position="4"/>
        <end position="121"/>
    </location>
</feature>
<dbReference type="PANTHER" id="PTHR22743:SF165">
    <property type="entry name" value="BTB AND MATH DOMAIN CONTAINING-RELATED"/>
    <property type="match status" value="1"/>
</dbReference>
<dbReference type="WormBase" id="Y49F6C.3">
    <property type="protein sequence ID" value="CE22267"/>
    <property type="gene ID" value="WBGene00021725"/>
    <property type="gene designation" value="bath-9"/>
</dbReference>
<dbReference type="eggNOG" id="ENOG502RXUT">
    <property type="taxonomic scope" value="Eukaryota"/>
</dbReference>
<dbReference type="SUPFAM" id="SSF54695">
    <property type="entry name" value="POZ domain"/>
    <property type="match status" value="1"/>
</dbReference>
<dbReference type="AlphaFoldDB" id="Q9TYJ0"/>
<dbReference type="HOGENOM" id="CLU_051249_1_0_1"/>
<dbReference type="InterPro" id="IPR052664">
    <property type="entry name" value="BTB-MATH_domain_protein"/>
</dbReference>